<evidence type="ECO:0000256" key="1">
    <source>
        <dbReference type="ARBA" id="ARBA00004120"/>
    </source>
</evidence>
<dbReference type="GO" id="GO:0060271">
    <property type="term" value="P:cilium assembly"/>
    <property type="evidence" value="ECO:0007669"/>
    <property type="project" value="TreeGrafter"/>
</dbReference>
<name>A0A8H8DKP9_9FUNG</name>
<proteinExistence type="predicted"/>
<evidence type="ECO:0000256" key="7">
    <source>
        <dbReference type="SAM" id="MobiDB-lite"/>
    </source>
</evidence>
<dbReference type="PANTHER" id="PTHR12968:SF2">
    <property type="entry name" value="B9 DOMAIN-CONTAINING PROTEIN 2"/>
    <property type="match status" value="1"/>
</dbReference>
<keyword evidence="9" id="KW-1185">Reference proteome</keyword>
<dbReference type="EMBL" id="JAEFCI010002633">
    <property type="protein sequence ID" value="KAG5462099.1"/>
    <property type="molecule type" value="Genomic_DNA"/>
</dbReference>
<keyword evidence="4" id="KW-0206">Cytoskeleton</keyword>
<evidence type="ECO:0000256" key="2">
    <source>
        <dbReference type="ARBA" id="ARBA00022490"/>
    </source>
</evidence>
<evidence type="ECO:0000313" key="8">
    <source>
        <dbReference type="EMBL" id="KAG5462099.1"/>
    </source>
</evidence>
<comment type="caution">
    <text evidence="8">The sequence shown here is derived from an EMBL/GenBank/DDBJ whole genome shotgun (WGS) entry which is preliminary data.</text>
</comment>
<evidence type="ECO:0000313" key="9">
    <source>
        <dbReference type="Proteomes" id="UP000673691"/>
    </source>
</evidence>
<gene>
    <name evidence="8" type="ORF">BJ554DRAFT_5606</name>
</gene>
<dbReference type="OrthoDB" id="184109at2759"/>
<dbReference type="InterPro" id="IPR010796">
    <property type="entry name" value="C2_B9-type_dom"/>
</dbReference>
<evidence type="ECO:0000256" key="3">
    <source>
        <dbReference type="ARBA" id="ARBA00022794"/>
    </source>
</evidence>
<dbReference type="PANTHER" id="PTHR12968">
    <property type="entry name" value="B9 DOMAIN-CONTAINING"/>
    <property type="match status" value="1"/>
</dbReference>
<keyword evidence="3" id="KW-0970">Cilium biogenesis/degradation</keyword>
<evidence type="ECO:0000256" key="4">
    <source>
        <dbReference type="ARBA" id="ARBA00023212"/>
    </source>
</evidence>
<reference evidence="8 9" key="1">
    <citation type="journal article" name="Sci. Rep.">
        <title>Genome-scale phylogenetic analyses confirm Olpidium as the closest living zoosporic fungus to the non-flagellated, terrestrial fungi.</title>
        <authorList>
            <person name="Chang Y."/>
            <person name="Rochon D."/>
            <person name="Sekimoto S."/>
            <person name="Wang Y."/>
            <person name="Chovatia M."/>
            <person name="Sandor L."/>
            <person name="Salamov A."/>
            <person name="Grigoriev I.V."/>
            <person name="Stajich J.E."/>
            <person name="Spatafora J.W."/>
        </authorList>
    </citation>
    <scope>NUCLEOTIDE SEQUENCE [LARGE SCALE GENOMIC DNA]</scope>
    <source>
        <strain evidence="8">S191</strain>
    </source>
</reference>
<organism evidence="8 9">
    <name type="scientific">Olpidium bornovanus</name>
    <dbReference type="NCBI Taxonomy" id="278681"/>
    <lineage>
        <taxon>Eukaryota</taxon>
        <taxon>Fungi</taxon>
        <taxon>Fungi incertae sedis</taxon>
        <taxon>Olpidiomycota</taxon>
        <taxon>Olpidiomycotina</taxon>
        <taxon>Olpidiomycetes</taxon>
        <taxon>Olpidiales</taxon>
        <taxon>Olpidiaceae</taxon>
        <taxon>Olpidium</taxon>
    </lineage>
</organism>
<dbReference type="Proteomes" id="UP000673691">
    <property type="component" value="Unassembled WGS sequence"/>
</dbReference>
<keyword evidence="5" id="KW-0966">Cell projection</keyword>
<dbReference type="AlphaFoldDB" id="A0A8H8DKP9"/>
<feature type="region of interest" description="Disordered" evidence="7">
    <location>
        <begin position="114"/>
        <end position="151"/>
    </location>
</feature>
<dbReference type="Pfam" id="PF07162">
    <property type="entry name" value="B9-C2"/>
    <property type="match status" value="1"/>
</dbReference>
<protein>
    <recommendedName>
        <fullName evidence="6">B9 domain-containing protein 2</fullName>
    </recommendedName>
</protein>
<evidence type="ECO:0000256" key="5">
    <source>
        <dbReference type="ARBA" id="ARBA00023273"/>
    </source>
</evidence>
<keyword evidence="2" id="KW-0963">Cytoplasm</keyword>
<accession>A0A8H8DKP9</accession>
<sequence>MAEVHVIGTIRGASGFPSPNLCCRWSVVAGEEWQLLEGHESGQTQVDLPQVAGGGGGAARGAGRGVFVAPACFRTAARLRSRGTELEKPARVTYHHHLFIYFVAARPARFRPRRSRTIGSRRGATLSDGAGLAEAPLHGVPPGRVRQERAV</sequence>
<dbReference type="GO" id="GO:0036038">
    <property type="term" value="C:MKS complex"/>
    <property type="evidence" value="ECO:0007669"/>
    <property type="project" value="TreeGrafter"/>
</dbReference>
<evidence type="ECO:0000256" key="6">
    <source>
        <dbReference type="ARBA" id="ARBA00039272"/>
    </source>
</evidence>
<comment type="subcellular location">
    <subcellularLocation>
        <location evidence="1">Cytoplasm</location>
        <location evidence="1">Cytoskeleton</location>
        <location evidence="1">Cilium basal body</location>
    </subcellularLocation>
</comment>